<feature type="compositionally biased region" description="Basic and acidic residues" evidence="1">
    <location>
        <begin position="9"/>
        <end position="24"/>
    </location>
</feature>
<protein>
    <submittedName>
        <fullName evidence="2">Uncharacterized protein</fullName>
    </submittedName>
</protein>
<proteinExistence type="predicted"/>
<dbReference type="Ensembl" id="ENSANIT00000022866.1">
    <property type="protein sequence ID" value="ENSANIP00000022130.1"/>
    <property type="gene ID" value="ENSANIG00000015050.1"/>
</dbReference>
<dbReference type="AlphaFoldDB" id="A0A8B9RZG3"/>
<accession>A0A8B9RZG3</accession>
<evidence type="ECO:0000256" key="1">
    <source>
        <dbReference type="SAM" id="MobiDB-lite"/>
    </source>
</evidence>
<reference evidence="2" key="2">
    <citation type="submission" date="2025-09" db="UniProtKB">
        <authorList>
            <consortium name="Ensembl"/>
        </authorList>
    </citation>
    <scope>IDENTIFICATION</scope>
</reference>
<dbReference type="Proteomes" id="UP000694541">
    <property type="component" value="Unplaced"/>
</dbReference>
<sequence length="127" mass="14481">QVTKTQEAPGKDCKRPKGTEETKAMQEVSHTPPVPTSQQSPARHHRDHQPLATHFIPFVAHFGGRQPNSFKFLFYTPSCSNSYSPFYTAQRPTCGYRYHRDTDHTRKVMDVSSANIVKWRPVLGTKP</sequence>
<dbReference type="PANTHER" id="PTHR35444:SF1">
    <property type="entry name" value="RIKEN CDNA 1700001C19 GENE"/>
    <property type="match status" value="1"/>
</dbReference>
<organism evidence="2 3">
    <name type="scientific">Accipiter nisus</name>
    <name type="common">Eurasian sparrowhawk</name>
    <dbReference type="NCBI Taxonomy" id="211598"/>
    <lineage>
        <taxon>Eukaryota</taxon>
        <taxon>Metazoa</taxon>
        <taxon>Chordata</taxon>
        <taxon>Craniata</taxon>
        <taxon>Vertebrata</taxon>
        <taxon>Euteleostomi</taxon>
        <taxon>Archelosauria</taxon>
        <taxon>Archosauria</taxon>
        <taxon>Dinosauria</taxon>
        <taxon>Saurischia</taxon>
        <taxon>Theropoda</taxon>
        <taxon>Coelurosauria</taxon>
        <taxon>Aves</taxon>
        <taxon>Neognathae</taxon>
        <taxon>Neoaves</taxon>
        <taxon>Telluraves</taxon>
        <taxon>Accipitrimorphae</taxon>
        <taxon>Accipitriformes</taxon>
        <taxon>Accipitridae</taxon>
        <taxon>Accipitrinae</taxon>
        <taxon>Accipiter</taxon>
    </lineage>
</organism>
<name>A0A8B9RZG3_9AVES</name>
<dbReference type="PANTHER" id="PTHR35444">
    <property type="entry name" value="RIKEN CDNA 1700001C19 GENE"/>
    <property type="match status" value="1"/>
</dbReference>
<dbReference type="Pfam" id="PF22581">
    <property type="entry name" value="CIMIP3"/>
    <property type="match status" value="1"/>
</dbReference>
<reference evidence="2" key="1">
    <citation type="submission" date="2025-08" db="UniProtKB">
        <authorList>
            <consortium name="Ensembl"/>
        </authorList>
    </citation>
    <scope>IDENTIFICATION</scope>
</reference>
<evidence type="ECO:0000313" key="2">
    <source>
        <dbReference type="Ensembl" id="ENSANIP00000022130.1"/>
    </source>
</evidence>
<keyword evidence="3" id="KW-1185">Reference proteome</keyword>
<evidence type="ECO:0000313" key="3">
    <source>
        <dbReference type="Proteomes" id="UP000694541"/>
    </source>
</evidence>
<feature type="region of interest" description="Disordered" evidence="1">
    <location>
        <begin position="1"/>
        <end position="49"/>
    </location>
</feature>
<dbReference type="InterPro" id="IPR054446">
    <property type="entry name" value="CIMIP3-like"/>
</dbReference>